<gene>
    <name evidence="2" type="ORF">S01H4_22558</name>
</gene>
<keyword evidence="1" id="KW-1133">Transmembrane helix</keyword>
<comment type="caution">
    <text evidence="2">The sequence shown here is derived from an EMBL/GenBank/DDBJ whole genome shotgun (WGS) entry which is preliminary data.</text>
</comment>
<dbReference type="AlphaFoldDB" id="X1C4C0"/>
<dbReference type="EMBL" id="BART01010356">
    <property type="protein sequence ID" value="GAG88202.1"/>
    <property type="molecule type" value="Genomic_DNA"/>
</dbReference>
<evidence type="ECO:0000256" key="1">
    <source>
        <dbReference type="SAM" id="Phobius"/>
    </source>
</evidence>
<sequence>LGSIVGNLLVSAIIQDNIAFISISIMIVILIWFLGAVFWVIPFFYYSKDLASKQLRMENRLEQIKVIHR</sequence>
<reference evidence="2" key="1">
    <citation type="journal article" date="2014" name="Front. Microbiol.">
        <title>High frequency of phylogenetically diverse reductive dehalogenase-homologous genes in deep subseafloor sedimentary metagenomes.</title>
        <authorList>
            <person name="Kawai M."/>
            <person name="Futagami T."/>
            <person name="Toyoda A."/>
            <person name="Takaki Y."/>
            <person name="Nishi S."/>
            <person name="Hori S."/>
            <person name="Arai W."/>
            <person name="Tsubouchi T."/>
            <person name="Morono Y."/>
            <person name="Uchiyama I."/>
            <person name="Ito T."/>
            <person name="Fujiyama A."/>
            <person name="Inagaki F."/>
            <person name="Takami H."/>
        </authorList>
    </citation>
    <scope>NUCLEOTIDE SEQUENCE</scope>
    <source>
        <strain evidence="2">Expedition CK06-06</strain>
    </source>
</reference>
<evidence type="ECO:0000313" key="2">
    <source>
        <dbReference type="EMBL" id="GAG88202.1"/>
    </source>
</evidence>
<proteinExistence type="predicted"/>
<keyword evidence="1" id="KW-0472">Membrane</keyword>
<name>X1C4C0_9ZZZZ</name>
<feature type="transmembrane region" description="Helical" evidence="1">
    <location>
        <begin position="18"/>
        <end position="46"/>
    </location>
</feature>
<keyword evidence="1" id="KW-0812">Transmembrane</keyword>
<organism evidence="2">
    <name type="scientific">marine sediment metagenome</name>
    <dbReference type="NCBI Taxonomy" id="412755"/>
    <lineage>
        <taxon>unclassified sequences</taxon>
        <taxon>metagenomes</taxon>
        <taxon>ecological metagenomes</taxon>
    </lineage>
</organism>
<evidence type="ECO:0008006" key="3">
    <source>
        <dbReference type="Google" id="ProtNLM"/>
    </source>
</evidence>
<protein>
    <recommendedName>
        <fullName evidence="3">MFS transporter</fullName>
    </recommendedName>
</protein>
<accession>X1C4C0</accession>
<feature type="non-terminal residue" evidence="2">
    <location>
        <position position="1"/>
    </location>
</feature>